<evidence type="ECO:0000313" key="1">
    <source>
        <dbReference type="EMBL" id="WRL65114.1"/>
    </source>
</evidence>
<protein>
    <submittedName>
        <fullName evidence="1">Uncharacterized protein</fullName>
    </submittedName>
</protein>
<dbReference type="SUPFAM" id="SSF53474">
    <property type="entry name" value="alpha/beta-Hydrolases"/>
    <property type="match status" value="1"/>
</dbReference>
<name>A0ABZ1B2Z5_9ACTN</name>
<accession>A0ABZ1B2Z5</accession>
<proteinExistence type="predicted"/>
<organism evidence="1 2">
    <name type="scientific">Blastococcus brunescens</name>
    <dbReference type="NCBI Taxonomy" id="1564165"/>
    <lineage>
        <taxon>Bacteria</taxon>
        <taxon>Bacillati</taxon>
        <taxon>Actinomycetota</taxon>
        <taxon>Actinomycetes</taxon>
        <taxon>Geodermatophilales</taxon>
        <taxon>Geodermatophilaceae</taxon>
        <taxon>Blastococcus</taxon>
    </lineage>
</organism>
<sequence length="160" mass="16514">MITLAVESPNQSCECWHTGDTSGYADFLAALIEQQLGTYPVGEVWLSGFSSGAQEITRFLVPRHPELMRLGGGWVVFGGGGPPAGSSSAVTAASMAGVRGHWFTGTADTAVPLTASWGAQAGERFYAGRGVVTSGDYPSGVGHALDGRLGPTVGRLIDQS</sequence>
<reference evidence="1 2" key="1">
    <citation type="submission" date="2023-12" db="EMBL/GenBank/DDBJ databases">
        <title>Blastococcus brunescens sp. nov., an actonobacterium isolated from sandstone collected in sahara desert.</title>
        <authorList>
            <person name="Gtari M."/>
            <person name="Ghodhbane F."/>
        </authorList>
    </citation>
    <scope>NUCLEOTIDE SEQUENCE [LARGE SCALE GENOMIC DNA]</scope>
    <source>
        <strain evidence="1 2">BMG 8361</strain>
    </source>
</reference>
<keyword evidence="2" id="KW-1185">Reference proteome</keyword>
<dbReference type="InterPro" id="IPR029058">
    <property type="entry name" value="AB_hydrolase_fold"/>
</dbReference>
<evidence type="ECO:0000313" key="2">
    <source>
        <dbReference type="Proteomes" id="UP001324287"/>
    </source>
</evidence>
<dbReference type="RefSeq" id="WP_324276438.1">
    <property type="nucleotide sequence ID" value="NZ_CP141261.1"/>
</dbReference>
<dbReference type="Gene3D" id="3.40.50.1820">
    <property type="entry name" value="alpha/beta hydrolase"/>
    <property type="match status" value="1"/>
</dbReference>
<dbReference type="Proteomes" id="UP001324287">
    <property type="component" value="Chromosome"/>
</dbReference>
<dbReference type="EMBL" id="CP141261">
    <property type="protein sequence ID" value="WRL65114.1"/>
    <property type="molecule type" value="Genomic_DNA"/>
</dbReference>
<gene>
    <name evidence="1" type="ORF">U6N30_05345</name>
</gene>